<dbReference type="InterPro" id="IPR047121">
    <property type="entry name" value="YjiB-like"/>
</dbReference>
<dbReference type="InterPro" id="IPR014710">
    <property type="entry name" value="RmlC-like_jellyroll"/>
</dbReference>
<gene>
    <name evidence="2" type="ORF">SAOR_11610</name>
</gene>
<feature type="region of interest" description="Disordered" evidence="1">
    <location>
        <begin position="1"/>
        <end position="31"/>
    </location>
</feature>
<evidence type="ECO:0000256" key="1">
    <source>
        <dbReference type="SAM" id="MobiDB-lite"/>
    </source>
</evidence>
<name>A0A423PK99_9GAMM</name>
<feature type="compositionally biased region" description="Polar residues" evidence="1">
    <location>
        <begin position="1"/>
        <end position="10"/>
    </location>
</feature>
<evidence type="ECO:0000313" key="2">
    <source>
        <dbReference type="EMBL" id="ROO26024.1"/>
    </source>
</evidence>
<accession>A0A423PK99</accession>
<dbReference type="Gene3D" id="2.60.120.10">
    <property type="entry name" value="Jelly Rolls"/>
    <property type="match status" value="1"/>
</dbReference>
<dbReference type="PANTHER" id="PTHR36448:SF2">
    <property type="entry name" value="CUPIN TYPE-1 DOMAIN-CONTAINING PROTEIN"/>
    <property type="match status" value="1"/>
</dbReference>
<proteinExistence type="predicted"/>
<reference evidence="2 3" key="1">
    <citation type="submission" date="2013-10" db="EMBL/GenBank/DDBJ databases">
        <title>Salinisphaera orenii MK-B5 Genome Sequencing.</title>
        <authorList>
            <person name="Lai Q."/>
            <person name="Li C."/>
            <person name="Shao Z."/>
        </authorList>
    </citation>
    <scope>NUCLEOTIDE SEQUENCE [LARGE SCALE GENOMIC DNA]</scope>
    <source>
        <strain evidence="2 3">MK-B5</strain>
    </source>
</reference>
<organism evidence="2 3">
    <name type="scientific">Salinisphaera orenii MK-B5</name>
    <dbReference type="NCBI Taxonomy" id="856730"/>
    <lineage>
        <taxon>Bacteria</taxon>
        <taxon>Pseudomonadati</taxon>
        <taxon>Pseudomonadota</taxon>
        <taxon>Gammaproteobacteria</taxon>
        <taxon>Salinisphaerales</taxon>
        <taxon>Salinisphaeraceae</taxon>
        <taxon>Salinisphaera</taxon>
    </lineage>
</organism>
<dbReference type="Proteomes" id="UP000283993">
    <property type="component" value="Unassembled WGS sequence"/>
</dbReference>
<comment type="caution">
    <text evidence="2">The sequence shown here is derived from an EMBL/GenBank/DDBJ whole genome shotgun (WGS) entry which is preliminary data.</text>
</comment>
<sequence>MPRQPHSTAPNAAVFGAQPPEPATYRLDDDGRTPNSRWPVLHYRSTSAGPIDPAVCERRFAANGWPPQWRGGVFDFHHYHSVSHEALAIHAGAARLMLGGEAGRIVEVAAGDVLVLPAGTGHCRLGASADFALAAAYPPDQQHWDLCRPGETDPVAARARIAALGVPASDPVTGQTGGLLVHWR</sequence>
<dbReference type="EMBL" id="AYKH01000024">
    <property type="protein sequence ID" value="ROO26024.1"/>
    <property type="molecule type" value="Genomic_DNA"/>
</dbReference>
<keyword evidence="3" id="KW-1185">Reference proteome</keyword>
<dbReference type="RefSeq" id="WP_123631588.1">
    <property type="nucleotide sequence ID" value="NZ_AYKH01000024.1"/>
</dbReference>
<evidence type="ECO:0008006" key="4">
    <source>
        <dbReference type="Google" id="ProtNLM"/>
    </source>
</evidence>
<dbReference type="SUPFAM" id="SSF51182">
    <property type="entry name" value="RmlC-like cupins"/>
    <property type="match status" value="1"/>
</dbReference>
<dbReference type="InterPro" id="IPR011051">
    <property type="entry name" value="RmlC_Cupin_sf"/>
</dbReference>
<dbReference type="CDD" id="cd02219">
    <property type="entry name" value="cupin_YjlB-like"/>
    <property type="match status" value="1"/>
</dbReference>
<dbReference type="InterPro" id="IPR014500">
    <property type="entry name" value="UCP019307_cupin"/>
</dbReference>
<dbReference type="PIRSF" id="PIRSF019307">
    <property type="entry name" value="UCP019307"/>
    <property type="match status" value="1"/>
</dbReference>
<evidence type="ECO:0000313" key="3">
    <source>
        <dbReference type="Proteomes" id="UP000283993"/>
    </source>
</evidence>
<dbReference type="AlphaFoldDB" id="A0A423PK99"/>
<protein>
    <recommendedName>
        <fullName evidence="4">Cupin</fullName>
    </recommendedName>
</protein>
<dbReference type="PANTHER" id="PTHR36448">
    <property type="entry name" value="BLR7373 PROTEIN"/>
    <property type="match status" value="1"/>
</dbReference>